<dbReference type="Proteomes" id="UP000254326">
    <property type="component" value="Unassembled WGS sequence"/>
</dbReference>
<keyword evidence="11" id="KW-1133">Transmembrane helix</keyword>
<evidence type="ECO:0000313" key="20">
    <source>
        <dbReference type="EMBL" id="RDL44470.1"/>
    </source>
</evidence>
<dbReference type="InterPro" id="IPR036890">
    <property type="entry name" value="HATPase_C_sf"/>
</dbReference>
<dbReference type="GO" id="GO:0005886">
    <property type="term" value="C:plasma membrane"/>
    <property type="evidence" value="ECO:0007669"/>
    <property type="project" value="UniProtKB-SubCell"/>
</dbReference>
<evidence type="ECO:0000256" key="15">
    <source>
        <dbReference type="PROSITE-ProRule" id="PRU00169"/>
    </source>
</evidence>
<dbReference type="PROSITE" id="PS50894">
    <property type="entry name" value="HPT"/>
    <property type="match status" value="1"/>
</dbReference>
<dbReference type="PANTHER" id="PTHR45339">
    <property type="entry name" value="HYBRID SIGNAL TRANSDUCTION HISTIDINE KINASE J"/>
    <property type="match status" value="1"/>
</dbReference>
<sequence>MHRDGRTVWVLESGTIVYDDSQEPQWIDGVMLDISDRKAMEQALREAKVQAEDAAESKASFLANMSHEIRTPMNAIIGFSDILLDSDLPIDAQKHLETINRSAQSLLHLLNDILDSAKLDKSKLEIDCVPFRISTCVDTVVSTLWLQAKNKGIALNLKMDHELPTVVMGAEDRIRQVLMNLVGNAIKFTEQGAVDLHLMATPNKNGWLRFGVSDTGIGIEEHRLAAIFEPFTQADASMSRRFGGSGLGTTISKQLVELMGGEIHATSEVGRGSYFYFDLPLNTADESELVISDVTLKLPSQRVLVADDIEENIELLTLLLAKQGHVVLQAKDGQAAIDTYQAEHPDIVLMDIQMPIMDGLEASRQIRQYERAHELSEVPIIALTASVLLEDRMQAKAAGMSGFANKPVNFAQLTQEMARALKLDASEFVITESRETNTSYKVLNIQKGIELWGDYTVYIEEVAKFYQKYDVMIEELNVEVEQADWHQLEQRAHALRGLTGNLALLPLLQLFNQMDHVAKLQDKRGAQALVQQIQDCWQLLGVDIEQIQSTDYHQEELMPVGDVLSDSDMATLLEQWAQSIERGEVDDMLAQEIRQGANATLAPLIRKALIAIDDFEFEAALVNIRDAQEFLSGGQ</sequence>
<keyword evidence="12" id="KW-0902">Two-component regulatory system</keyword>
<evidence type="ECO:0000256" key="3">
    <source>
        <dbReference type="ARBA" id="ARBA00012438"/>
    </source>
</evidence>
<comment type="subcellular location">
    <subcellularLocation>
        <location evidence="2">Cell membrane</location>
        <topology evidence="2">Multi-pass membrane protein</topology>
    </subcellularLocation>
</comment>
<name>A0A370U9K7_9GAMM</name>
<dbReference type="CDD" id="cd16922">
    <property type="entry name" value="HATPase_EvgS-ArcB-TorS-like"/>
    <property type="match status" value="1"/>
</dbReference>
<keyword evidence="21" id="KW-1185">Reference proteome</keyword>
<dbReference type="PROSITE" id="PS50113">
    <property type="entry name" value="PAC"/>
    <property type="match status" value="1"/>
</dbReference>
<dbReference type="SMART" id="SM00448">
    <property type="entry name" value="REC"/>
    <property type="match status" value="1"/>
</dbReference>
<comment type="caution">
    <text evidence="20">The sequence shown here is derived from an EMBL/GenBank/DDBJ whole genome shotgun (WGS) entry which is preliminary data.</text>
</comment>
<feature type="domain" description="Histidine kinase" evidence="16">
    <location>
        <begin position="64"/>
        <end position="283"/>
    </location>
</feature>
<evidence type="ECO:0000259" key="17">
    <source>
        <dbReference type="PROSITE" id="PS50110"/>
    </source>
</evidence>
<keyword evidence="13" id="KW-0472">Membrane</keyword>
<dbReference type="InterPro" id="IPR036641">
    <property type="entry name" value="HPT_dom_sf"/>
</dbReference>
<dbReference type="InterPro" id="IPR004358">
    <property type="entry name" value="Sig_transdc_His_kin-like_C"/>
</dbReference>
<feature type="domain" description="Response regulatory" evidence="17">
    <location>
        <begin position="302"/>
        <end position="421"/>
    </location>
</feature>
<evidence type="ECO:0000256" key="1">
    <source>
        <dbReference type="ARBA" id="ARBA00000085"/>
    </source>
</evidence>
<dbReference type="SUPFAM" id="SSF52172">
    <property type="entry name" value="CheY-like"/>
    <property type="match status" value="1"/>
</dbReference>
<evidence type="ECO:0000256" key="6">
    <source>
        <dbReference type="ARBA" id="ARBA00022679"/>
    </source>
</evidence>
<dbReference type="InterPro" id="IPR005467">
    <property type="entry name" value="His_kinase_dom"/>
</dbReference>
<keyword evidence="5 15" id="KW-0597">Phosphoprotein</keyword>
<evidence type="ECO:0000256" key="4">
    <source>
        <dbReference type="ARBA" id="ARBA00022475"/>
    </source>
</evidence>
<dbReference type="EC" id="2.7.13.3" evidence="3"/>
<dbReference type="SUPFAM" id="SSF55785">
    <property type="entry name" value="PYP-like sensor domain (PAS domain)"/>
    <property type="match status" value="1"/>
</dbReference>
<dbReference type="InterPro" id="IPR035965">
    <property type="entry name" value="PAS-like_dom_sf"/>
</dbReference>
<dbReference type="OrthoDB" id="6110612at2"/>
<evidence type="ECO:0000256" key="12">
    <source>
        <dbReference type="ARBA" id="ARBA00023012"/>
    </source>
</evidence>
<dbReference type="SUPFAM" id="SSF55874">
    <property type="entry name" value="ATPase domain of HSP90 chaperone/DNA topoisomerase II/histidine kinase"/>
    <property type="match status" value="1"/>
</dbReference>
<evidence type="ECO:0000259" key="18">
    <source>
        <dbReference type="PROSITE" id="PS50113"/>
    </source>
</evidence>
<dbReference type="GO" id="GO:0005524">
    <property type="term" value="F:ATP binding"/>
    <property type="evidence" value="ECO:0007669"/>
    <property type="project" value="UniProtKB-KW"/>
</dbReference>
<dbReference type="SUPFAM" id="SSF47226">
    <property type="entry name" value="Histidine-containing phosphotransfer domain, HPT domain"/>
    <property type="match status" value="1"/>
</dbReference>
<dbReference type="SUPFAM" id="SSF47384">
    <property type="entry name" value="Homodimeric domain of signal transducing histidine kinase"/>
    <property type="match status" value="1"/>
</dbReference>
<dbReference type="InterPro" id="IPR000700">
    <property type="entry name" value="PAS-assoc_C"/>
</dbReference>
<feature type="domain" description="HPt" evidence="19">
    <location>
        <begin position="454"/>
        <end position="547"/>
    </location>
</feature>
<dbReference type="Gene3D" id="3.40.50.2300">
    <property type="match status" value="1"/>
</dbReference>
<dbReference type="GO" id="GO:0000155">
    <property type="term" value="F:phosphorelay sensor kinase activity"/>
    <property type="evidence" value="ECO:0007669"/>
    <property type="project" value="InterPro"/>
</dbReference>
<dbReference type="SMART" id="SM00387">
    <property type="entry name" value="HATPase_c"/>
    <property type="match status" value="1"/>
</dbReference>
<comment type="catalytic activity">
    <reaction evidence="1">
        <text>ATP + protein L-histidine = ADP + protein N-phospho-L-histidine.</text>
        <dbReference type="EC" id="2.7.13.3"/>
    </reaction>
</comment>
<evidence type="ECO:0000256" key="14">
    <source>
        <dbReference type="PROSITE-ProRule" id="PRU00110"/>
    </source>
</evidence>
<dbReference type="PANTHER" id="PTHR45339:SF1">
    <property type="entry name" value="HYBRID SIGNAL TRANSDUCTION HISTIDINE KINASE J"/>
    <property type="match status" value="1"/>
</dbReference>
<dbReference type="SMART" id="SM00388">
    <property type="entry name" value="HisKA"/>
    <property type="match status" value="1"/>
</dbReference>
<keyword evidence="10" id="KW-0067">ATP-binding</keyword>
<dbReference type="PRINTS" id="PR00344">
    <property type="entry name" value="BCTRLSENSOR"/>
</dbReference>
<dbReference type="Pfam" id="PF02518">
    <property type="entry name" value="HATPase_c"/>
    <property type="match status" value="1"/>
</dbReference>
<accession>A0A370U9K7</accession>
<evidence type="ECO:0000256" key="5">
    <source>
        <dbReference type="ARBA" id="ARBA00022553"/>
    </source>
</evidence>
<dbReference type="PROSITE" id="PS50110">
    <property type="entry name" value="RESPONSE_REGULATORY"/>
    <property type="match status" value="1"/>
</dbReference>
<dbReference type="InterPro" id="IPR036097">
    <property type="entry name" value="HisK_dim/P_sf"/>
</dbReference>
<dbReference type="FunFam" id="3.30.565.10:FF:000010">
    <property type="entry name" value="Sensor histidine kinase RcsC"/>
    <property type="match status" value="1"/>
</dbReference>
<dbReference type="InterPro" id="IPR003661">
    <property type="entry name" value="HisK_dim/P_dom"/>
</dbReference>
<dbReference type="Pfam" id="PF00512">
    <property type="entry name" value="HisKA"/>
    <property type="match status" value="1"/>
</dbReference>
<evidence type="ECO:0000256" key="9">
    <source>
        <dbReference type="ARBA" id="ARBA00022777"/>
    </source>
</evidence>
<dbReference type="CDD" id="cd17546">
    <property type="entry name" value="REC_hyHK_CKI1_RcsC-like"/>
    <property type="match status" value="1"/>
</dbReference>
<keyword evidence="8" id="KW-0547">Nucleotide-binding</keyword>
<dbReference type="Gene3D" id="1.10.287.130">
    <property type="match status" value="1"/>
</dbReference>
<organism evidence="20 21">
    <name type="scientific">Marinomonas piezotolerans</name>
    <dbReference type="NCBI Taxonomy" id="2213058"/>
    <lineage>
        <taxon>Bacteria</taxon>
        <taxon>Pseudomonadati</taxon>
        <taxon>Pseudomonadota</taxon>
        <taxon>Gammaproteobacteria</taxon>
        <taxon>Oceanospirillales</taxon>
        <taxon>Oceanospirillaceae</taxon>
        <taxon>Marinomonas</taxon>
    </lineage>
</organism>
<feature type="modified residue" description="4-aspartylphosphate" evidence="15">
    <location>
        <position position="351"/>
    </location>
</feature>
<feature type="domain" description="PAC" evidence="18">
    <location>
        <begin position="1"/>
        <end position="46"/>
    </location>
</feature>
<evidence type="ECO:0000256" key="7">
    <source>
        <dbReference type="ARBA" id="ARBA00022692"/>
    </source>
</evidence>
<dbReference type="InterPro" id="IPR011006">
    <property type="entry name" value="CheY-like_superfamily"/>
</dbReference>
<keyword evidence="9" id="KW-0418">Kinase</keyword>
<keyword evidence="6" id="KW-0808">Transferase</keyword>
<evidence type="ECO:0000259" key="19">
    <source>
        <dbReference type="PROSITE" id="PS50894"/>
    </source>
</evidence>
<dbReference type="Pfam" id="PF01627">
    <property type="entry name" value="Hpt"/>
    <property type="match status" value="1"/>
</dbReference>
<evidence type="ECO:0000256" key="2">
    <source>
        <dbReference type="ARBA" id="ARBA00004651"/>
    </source>
</evidence>
<evidence type="ECO:0000256" key="11">
    <source>
        <dbReference type="ARBA" id="ARBA00022989"/>
    </source>
</evidence>
<dbReference type="PROSITE" id="PS50109">
    <property type="entry name" value="HIS_KIN"/>
    <property type="match status" value="1"/>
</dbReference>
<feature type="modified residue" description="Phosphohistidine" evidence="14">
    <location>
        <position position="493"/>
    </location>
</feature>
<dbReference type="Gene3D" id="3.30.565.10">
    <property type="entry name" value="Histidine kinase-like ATPase, C-terminal domain"/>
    <property type="match status" value="1"/>
</dbReference>
<evidence type="ECO:0000256" key="8">
    <source>
        <dbReference type="ARBA" id="ARBA00022741"/>
    </source>
</evidence>
<dbReference type="AlphaFoldDB" id="A0A370U9K7"/>
<dbReference type="InterPro" id="IPR001789">
    <property type="entry name" value="Sig_transdc_resp-reg_receiver"/>
</dbReference>
<protein>
    <recommendedName>
        <fullName evidence="3">histidine kinase</fullName>
        <ecNumber evidence="3">2.7.13.3</ecNumber>
    </recommendedName>
</protein>
<dbReference type="Gene3D" id="1.20.120.160">
    <property type="entry name" value="HPT domain"/>
    <property type="match status" value="1"/>
</dbReference>
<proteinExistence type="predicted"/>
<dbReference type="FunFam" id="1.10.287.130:FF:000004">
    <property type="entry name" value="Ethylene receptor 1"/>
    <property type="match status" value="1"/>
</dbReference>
<dbReference type="Pfam" id="PF00072">
    <property type="entry name" value="Response_reg"/>
    <property type="match status" value="1"/>
</dbReference>
<dbReference type="InterPro" id="IPR008207">
    <property type="entry name" value="Sig_transdc_His_kin_Hpt_dom"/>
</dbReference>
<dbReference type="Gene3D" id="3.30.450.20">
    <property type="entry name" value="PAS domain"/>
    <property type="match status" value="1"/>
</dbReference>
<evidence type="ECO:0000256" key="10">
    <source>
        <dbReference type="ARBA" id="ARBA00022840"/>
    </source>
</evidence>
<reference evidence="20 21" key="1">
    <citation type="submission" date="2018-06" db="EMBL/GenBank/DDBJ databases">
        <title>Marinomonas sp. YLB-05 draft genome sequence.</title>
        <authorList>
            <person name="Yu L."/>
            <person name="Tang X."/>
        </authorList>
    </citation>
    <scope>NUCLEOTIDE SEQUENCE [LARGE SCALE GENOMIC DNA]</scope>
    <source>
        <strain evidence="20 21">YLB-05</strain>
    </source>
</reference>
<evidence type="ECO:0000259" key="16">
    <source>
        <dbReference type="PROSITE" id="PS50109"/>
    </source>
</evidence>
<keyword evidence="7" id="KW-0812">Transmembrane</keyword>
<evidence type="ECO:0000256" key="13">
    <source>
        <dbReference type="ARBA" id="ARBA00023136"/>
    </source>
</evidence>
<dbReference type="CDD" id="cd00082">
    <property type="entry name" value="HisKA"/>
    <property type="match status" value="1"/>
</dbReference>
<dbReference type="EMBL" id="QKRA01000003">
    <property type="protein sequence ID" value="RDL44470.1"/>
    <property type="molecule type" value="Genomic_DNA"/>
</dbReference>
<gene>
    <name evidence="20" type="ORF">DN730_08715</name>
</gene>
<keyword evidence="4" id="KW-1003">Cell membrane</keyword>
<dbReference type="InterPro" id="IPR003594">
    <property type="entry name" value="HATPase_dom"/>
</dbReference>
<evidence type="ECO:0000313" key="21">
    <source>
        <dbReference type="Proteomes" id="UP000254326"/>
    </source>
</evidence>